<reference evidence="2 3" key="1">
    <citation type="journal article" date="2019" name="Int. J. Syst. Evol. Microbiol.">
        <title>The Global Catalogue of Microorganisms (GCM) 10K type strain sequencing project: providing services to taxonomists for standard genome sequencing and annotation.</title>
        <authorList>
            <consortium name="The Broad Institute Genomics Platform"/>
            <consortium name="The Broad Institute Genome Sequencing Center for Infectious Disease"/>
            <person name="Wu L."/>
            <person name="Ma J."/>
        </authorList>
    </citation>
    <scope>NUCLEOTIDE SEQUENCE [LARGE SCALE GENOMIC DNA]</scope>
    <source>
        <strain evidence="2 3">JCM 9731</strain>
    </source>
</reference>
<gene>
    <name evidence="2" type="ORF">GCM10008967_37950</name>
</gene>
<evidence type="ECO:0000256" key="1">
    <source>
        <dbReference type="SAM" id="Coils"/>
    </source>
</evidence>
<accession>A0ABN0WQA7</accession>
<dbReference type="Proteomes" id="UP001500782">
    <property type="component" value="Unassembled WGS sequence"/>
</dbReference>
<feature type="coiled-coil region" evidence="1">
    <location>
        <begin position="28"/>
        <end position="62"/>
    </location>
</feature>
<comment type="caution">
    <text evidence="2">The sequence shown here is derived from an EMBL/GenBank/DDBJ whole genome shotgun (WGS) entry which is preliminary data.</text>
</comment>
<keyword evidence="1" id="KW-0175">Coiled coil</keyword>
<sequence>MKIVKRLLPLFCFIPILLITGCTKNETASISDQVISELQNKVEKLEQTIERQQESITAHNNQLNKINEGESLNKNIAIIEESYSYLQNHLFVLETVIQHTTTSKTAVLNSAEIIGDSIHINITYTNKIRDENAPNNFRLVETGEGTRTISITDDVPILILDGPSKLKEAEWEHVGDHQRFLQLFEKNGEVVCILEWYIP</sequence>
<dbReference type="PROSITE" id="PS51257">
    <property type="entry name" value="PROKAR_LIPOPROTEIN"/>
    <property type="match status" value="1"/>
</dbReference>
<name>A0ABN0WQA7_9BACI</name>
<evidence type="ECO:0000313" key="3">
    <source>
        <dbReference type="Proteomes" id="UP001500782"/>
    </source>
</evidence>
<evidence type="ECO:0008006" key="4">
    <source>
        <dbReference type="Google" id="ProtNLM"/>
    </source>
</evidence>
<proteinExistence type="predicted"/>
<organism evidence="2 3">
    <name type="scientific">Bacillus carboniphilus</name>
    <dbReference type="NCBI Taxonomy" id="86663"/>
    <lineage>
        <taxon>Bacteria</taxon>
        <taxon>Bacillati</taxon>
        <taxon>Bacillota</taxon>
        <taxon>Bacilli</taxon>
        <taxon>Bacillales</taxon>
        <taxon>Bacillaceae</taxon>
        <taxon>Bacillus</taxon>
    </lineage>
</organism>
<keyword evidence="3" id="KW-1185">Reference proteome</keyword>
<dbReference type="RefSeq" id="WP_343802728.1">
    <property type="nucleotide sequence ID" value="NZ_BAAADJ010000062.1"/>
</dbReference>
<dbReference type="EMBL" id="BAAADJ010000062">
    <property type="protein sequence ID" value="GAA0343920.1"/>
    <property type="molecule type" value="Genomic_DNA"/>
</dbReference>
<protein>
    <recommendedName>
        <fullName evidence="4">Lipoprotein</fullName>
    </recommendedName>
</protein>
<evidence type="ECO:0000313" key="2">
    <source>
        <dbReference type="EMBL" id="GAA0343920.1"/>
    </source>
</evidence>